<feature type="transmembrane region" description="Helical" evidence="1">
    <location>
        <begin position="195"/>
        <end position="215"/>
    </location>
</feature>
<name>A0A2U0SJ76_9SPHN</name>
<feature type="transmembrane region" description="Helical" evidence="1">
    <location>
        <begin position="326"/>
        <end position="345"/>
    </location>
</feature>
<evidence type="ECO:0000313" key="4">
    <source>
        <dbReference type="EMBL" id="PVX31390.1"/>
    </source>
</evidence>
<feature type="chain" id="PRO_5015489543" evidence="2">
    <location>
        <begin position="21"/>
        <end position="473"/>
    </location>
</feature>
<feature type="domain" description="HTH LytTR-type" evidence="3">
    <location>
        <begin position="364"/>
        <end position="467"/>
    </location>
</feature>
<keyword evidence="1" id="KW-1133">Transmembrane helix</keyword>
<dbReference type="InterPro" id="IPR046947">
    <property type="entry name" value="LytR-like"/>
</dbReference>
<dbReference type="PROSITE" id="PS50930">
    <property type="entry name" value="HTH_LYTTR"/>
    <property type="match status" value="1"/>
</dbReference>
<evidence type="ECO:0000259" key="3">
    <source>
        <dbReference type="PROSITE" id="PS50930"/>
    </source>
</evidence>
<dbReference type="Pfam" id="PF04397">
    <property type="entry name" value="LytTR"/>
    <property type="match status" value="1"/>
</dbReference>
<dbReference type="PANTHER" id="PTHR37299">
    <property type="entry name" value="TRANSCRIPTIONAL REGULATOR-RELATED"/>
    <property type="match status" value="1"/>
</dbReference>
<keyword evidence="1" id="KW-0812">Transmembrane</keyword>
<dbReference type="Proteomes" id="UP000245890">
    <property type="component" value="Unassembled WGS sequence"/>
</dbReference>
<dbReference type="OrthoDB" id="9781059at2"/>
<proteinExistence type="predicted"/>
<dbReference type="GO" id="GO:0003677">
    <property type="term" value="F:DNA binding"/>
    <property type="evidence" value="ECO:0007669"/>
    <property type="project" value="InterPro"/>
</dbReference>
<dbReference type="AlphaFoldDB" id="A0A2U0SJ76"/>
<gene>
    <name evidence="4" type="ORF">DD559_07295</name>
</gene>
<comment type="caution">
    <text evidence="4">The sequence shown here is derived from an EMBL/GenBank/DDBJ whole genome shotgun (WGS) entry which is preliminary data.</text>
</comment>
<sequence length="473" mass="49936">MAYRVFAVILALCFGSPAWAIAPARWQACDDAQTVHCRIVTPEYERLTAPLTTLSTTVRVPPGAIGDPIAVEIDAMASALVRWNGVVIGANGFPGADRASETPGRYSARLVVPRALVRDGDNRVTIVLSAHHLWLPIGQPIHRIATGPPRDAQGYTLRHYLPTLATLALPAVALLVLGALLLAGRIGRQAAPAMAVLAAIVAQGFVEISKIAISYTYPWHLARMEVLTGLTVIVGLLLVGMTSRLLVPLKPRIVVGITGMAMGVACLIIGGPDRQSLAVFEIAMLAIAALTMQAALRHDRRAIALALIAAALAVWAYVAGPDFLDTGYYVSAAIAAIVLVIGAILRPATVAEVPVAIPAVEPVVTLRDGARHHLVAPSQIVFLKADDDYCSLHMRDGREIVVTMTLKAVLALLPSDFVRIHRSHAINVRHLHGTKAGPNGRVAELSGAIVLPIGRAYASALRAFTSLGPASAA</sequence>
<feature type="transmembrane region" description="Helical" evidence="1">
    <location>
        <begin position="253"/>
        <end position="271"/>
    </location>
</feature>
<accession>A0A2U0SJ76</accession>
<feature type="transmembrane region" description="Helical" evidence="1">
    <location>
        <begin position="303"/>
        <end position="320"/>
    </location>
</feature>
<keyword evidence="2" id="KW-0732">Signal</keyword>
<feature type="transmembrane region" description="Helical" evidence="1">
    <location>
        <begin position="277"/>
        <end position="296"/>
    </location>
</feature>
<feature type="transmembrane region" description="Helical" evidence="1">
    <location>
        <begin position="160"/>
        <end position="183"/>
    </location>
</feature>
<protein>
    <submittedName>
        <fullName evidence="4">LytTR family transcriptional regulator</fullName>
    </submittedName>
</protein>
<evidence type="ECO:0000313" key="5">
    <source>
        <dbReference type="Proteomes" id="UP000245890"/>
    </source>
</evidence>
<keyword evidence="5" id="KW-1185">Reference proteome</keyword>
<dbReference type="GO" id="GO:0000156">
    <property type="term" value="F:phosphorelay response regulator activity"/>
    <property type="evidence" value="ECO:0007669"/>
    <property type="project" value="InterPro"/>
</dbReference>
<feature type="signal peptide" evidence="2">
    <location>
        <begin position="1"/>
        <end position="20"/>
    </location>
</feature>
<dbReference type="Gene3D" id="2.40.50.1020">
    <property type="entry name" value="LytTr DNA-binding domain"/>
    <property type="match status" value="1"/>
</dbReference>
<dbReference type="EMBL" id="QENQ01000001">
    <property type="protein sequence ID" value="PVX31390.1"/>
    <property type="molecule type" value="Genomic_DNA"/>
</dbReference>
<organism evidence="4 5">
    <name type="scientific">Sphingomonas pokkalii</name>
    <dbReference type="NCBI Taxonomy" id="2175090"/>
    <lineage>
        <taxon>Bacteria</taxon>
        <taxon>Pseudomonadati</taxon>
        <taxon>Pseudomonadota</taxon>
        <taxon>Alphaproteobacteria</taxon>
        <taxon>Sphingomonadales</taxon>
        <taxon>Sphingomonadaceae</taxon>
        <taxon>Sphingomonas</taxon>
    </lineage>
</organism>
<evidence type="ECO:0000256" key="1">
    <source>
        <dbReference type="SAM" id="Phobius"/>
    </source>
</evidence>
<dbReference type="SMART" id="SM00850">
    <property type="entry name" value="LytTR"/>
    <property type="match status" value="1"/>
</dbReference>
<dbReference type="PANTHER" id="PTHR37299:SF1">
    <property type="entry name" value="STAGE 0 SPORULATION PROTEIN A HOMOLOG"/>
    <property type="match status" value="1"/>
</dbReference>
<reference evidence="4 5" key="1">
    <citation type="submission" date="2018-05" db="EMBL/GenBank/DDBJ databases">
        <title>Description of Sphingomonas pokkalii sp nov, isolated from the rhizosphere of saline tolerant pokkali rice and its draft genome analysis.</title>
        <authorList>
            <person name="Menon R."/>
            <person name="Kumari S."/>
            <person name="Rameshkumar N."/>
        </authorList>
    </citation>
    <scope>NUCLEOTIDE SEQUENCE [LARGE SCALE GENOMIC DNA]</scope>
    <source>
        <strain evidence="4 5">L3B27</strain>
    </source>
</reference>
<keyword evidence="1" id="KW-0472">Membrane</keyword>
<evidence type="ECO:0000256" key="2">
    <source>
        <dbReference type="SAM" id="SignalP"/>
    </source>
</evidence>
<dbReference type="InterPro" id="IPR007492">
    <property type="entry name" value="LytTR_DNA-bd_dom"/>
</dbReference>
<feature type="transmembrane region" description="Helical" evidence="1">
    <location>
        <begin position="221"/>
        <end position="241"/>
    </location>
</feature>